<dbReference type="GO" id="GO:0004605">
    <property type="term" value="F:phosphatidate cytidylyltransferase activity"/>
    <property type="evidence" value="ECO:0007669"/>
    <property type="project" value="UniProtKB-EC"/>
</dbReference>
<dbReference type="AlphaFoldDB" id="A0A560K8Z1"/>
<dbReference type="GO" id="GO:0016024">
    <property type="term" value="P:CDP-diacylglycerol biosynthetic process"/>
    <property type="evidence" value="ECO:0007669"/>
    <property type="project" value="UniProtKB-UniPathway"/>
</dbReference>
<organism evidence="20 21">
    <name type="scientific">Nitrospirillum amazonense</name>
    <dbReference type="NCBI Taxonomy" id="28077"/>
    <lineage>
        <taxon>Bacteria</taxon>
        <taxon>Pseudomonadati</taxon>
        <taxon>Pseudomonadota</taxon>
        <taxon>Alphaproteobacteria</taxon>
        <taxon>Rhodospirillales</taxon>
        <taxon>Azospirillaceae</taxon>
        <taxon>Nitrospirillum</taxon>
    </lineage>
</organism>
<keyword evidence="17" id="KW-1208">Phospholipid metabolism</keyword>
<dbReference type="Proteomes" id="UP000320516">
    <property type="component" value="Unassembled WGS sequence"/>
</dbReference>
<comment type="pathway">
    <text evidence="3 18">Phospholipid metabolism; CDP-diacylglycerol biosynthesis; CDP-diacylglycerol from sn-glycerol 3-phosphate: step 3/3.</text>
</comment>
<dbReference type="GO" id="GO:0005886">
    <property type="term" value="C:plasma membrane"/>
    <property type="evidence" value="ECO:0007669"/>
    <property type="project" value="UniProtKB-SubCell"/>
</dbReference>
<evidence type="ECO:0000256" key="6">
    <source>
        <dbReference type="ARBA" id="ARBA00012487"/>
    </source>
</evidence>
<evidence type="ECO:0000256" key="7">
    <source>
        <dbReference type="ARBA" id="ARBA00019373"/>
    </source>
</evidence>
<evidence type="ECO:0000313" key="20">
    <source>
        <dbReference type="EMBL" id="TWB79808.1"/>
    </source>
</evidence>
<evidence type="ECO:0000256" key="15">
    <source>
        <dbReference type="ARBA" id="ARBA00023136"/>
    </source>
</evidence>
<evidence type="ECO:0000256" key="4">
    <source>
        <dbReference type="ARBA" id="ARBA00005189"/>
    </source>
</evidence>
<keyword evidence="15 19" id="KW-0472">Membrane</keyword>
<dbReference type="EC" id="2.7.7.41" evidence="6 18"/>
<keyword evidence="9" id="KW-0444">Lipid biosynthesis</keyword>
<evidence type="ECO:0000256" key="14">
    <source>
        <dbReference type="ARBA" id="ARBA00023098"/>
    </source>
</evidence>
<keyword evidence="13 19" id="KW-1133">Transmembrane helix</keyword>
<dbReference type="UniPathway" id="UPA00557">
    <property type="reaction ID" value="UER00614"/>
</dbReference>
<evidence type="ECO:0000256" key="17">
    <source>
        <dbReference type="ARBA" id="ARBA00023264"/>
    </source>
</evidence>
<keyword evidence="8" id="KW-1003">Cell membrane</keyword>
<feature type="transmembrane region" description="Helical" evidence="19">
    <location>
        <begin position="35"/>
        <end position="57"/>
    </location>
</feature>
<evidence type="ECO:0000256" key="9">
    <source>
        <dbReference type="ARBA" id="ARBA00022516"/>
    </source>
</evidence>
<evidence type="ECO:0000256" key="8">
    <source>
        <dbReference type="ARBA" id="ARBA00022475"/>
    </source>
</evidence>
<evidence type="ECO:0000256" key="10">
    <source>
        <dbReference type="ARBA" id="ARBA00022679"/>
    </source>
</evidence>
<evidence type="ECO:0000256" key="16">
    <source>
        <dbReference type="ARBA" id="ARBA00023209"/>
    </source>
</evidence>
<feature type="transmembrane region" description="Helical" evidence="19">
    <location>
        <begin position="69"/>
        <end position="87"/>
    </location>
</feature>
<evidence type="ECO:0000256" key="18">
    <source>
        <dbReference type="RuleBase" id="RU003938"/>
    </source>
</evidence>
<evidence type="ECO:0000256" key="2">
    <source>
        <dbReference type="ARBA" id="ARBA00004651"/>
    </source>
</evidence>
<keyword evidence="16" id="KW-0594">Phospholipid biosynthesis</keyword>
<comment type="subcellular location">
    <subcellularLocation>
        <location evidence="2">Cell membrane</location>
        <topology evidence="2">Multi-pass membrane protein</topology>
    </subcellularLocation>
</comment>
<dbReference type="PANTHER" id="PTHR46382:SF1">
    <property type="entry name" value="PHOSPHATIDATE CYTIDYLYLTRANSFERASE"/>
    <property type="match status" value="1"/>
</dbReference>
<protein>
    <recommendedName>
        <fullName evidence="7 18">Phosphatidate cytidylyltransferase</fullName>
        <ecNumber evidence="6 18">2.7.7.41</ecNumber>
    </recommendedName>
</protein>
<keyword evidence="11 18" id="KW-0812">Transmembrane</keyword>
<evidence type="ECO:0000256" key="5">
    <source>
        <dbReference type="ARBA" id="ARBA00010185"/>
    </source>
</evidence>
<feature type="transmembrane region" description="Helical" evidence="19">
    <location>
        <begin position="205"/>
        <end position="225"/>
    </location>
</feature>
<comment type="catalytic activity">
    <reaction evidence="1 18">
        <text>a 1,2-diacyl-sn-glycero-3-phosphate + CTP + H(+) = a CDP-1,2-diacyl-sn-glycerol + diphosphate</text>
        <dbReference type="Rhea" id="RHEA:16229"/>
        <dbReference type="ChEBI" id="CHEBI:15378"/>
        <dbReference type="ChEBI" id="CHEBI:33019"/>
        <dbReference type="ChEBI" id="CHEBI:37563"/>
        <dbReference type="ChEBI" id="CHEBI:58332"/>
        <dbReference type="ChEBI" id="CHEBI:58608"/>
        <dbReference type="EC" id="2.7.7.41"/>
    </reaction>
</comment>
<sequence>MGQRLERAEGLLAKLPGDLKTRIFSALVLGPPVLVAVWLGGIVFQLVLVAVAVIAGLEWLRLVVPGRQPWATTMGLMTILVTLSGEFVAGPLYGLVLLAAQTALLWWAAAGGHPRVPEAEGAGANEGGEAGRLPAPILFALIVPYVGGGCLALDWIRNRAGPDAPWLFLFLLLAIWATDIGAYAAGRTIGGPKLAPRISPKKTWAGLLGGMAAAALVGLALSPLATVSSPGAGALVAAVIAVVGQAGDLFESYMKRRCDVKDSGSLIPGHGGLLDRIDGLVMAAPVFALFHALIGENGSWW</sequence>
<comment type="caution">
    <text evidence="20">The sequence shown here is derived from an EMBL/GenBank/DDBJ whole genome shotgun (WGS) entry which is preliminary data.</text>
</comment>
<comment type="similarity">
    <text evidence="5 18">Belongs to the CDS family.</text>
</comment>
<gene>
    <name evidence="20" type="ORF">FBZ87_102230</name>
</gene>
<dbReference type="EMBL" id="VITV01000002">
    <property type="protein sequence ID" value="TWB79808.1"/>
    <property type="molecule type" value="Genomic_DNA"/>
</dbReference>
<accession>A0A560K8Z1</accession>
<evidence type="ECO:0000256" key="19">
    <source>
        <dbReference type="SAM" id="Phobius"/>
    </source>
</evidence>
<feature type="transmembrane region" description="Helical" evidence="19">
    <location>
        <begin position="231"/>
        <end position="250"/>
    </location>
</feature>
<reference evidence="20 21" key="1">
    <citation type="submission" date="2019-06" db="EMBL/GenBank/DDBJ databases">
        <title>Genomic Encyclopedia of Type Strains, Phase IV (KMG-V): Genome sequencing to study the core and pangenomes of soil and plant-associated prokaryotes.</title>
        <authorList>
            <person name="Whitman W."/>
        </authorList>
    </citation>
    <scope>NUCLEOTIDE SEQUENCE [LARGE SCALE GENOMIC DNA]</scope>
    <source>
        <strain evidence="20 21">BR 12005</strain>
    </source>
</reference>
<dbReference type="InterPro" id="IPR000374">
    <property type="entry name" value="PC_trans"/>
</dbReference>
<feature type="transmembrane region" description="Helical" evidence="19">
    <location>
        <begin position="133"/>
        <end position="154"/>
    </location>
</feature>
<evidence type="ECO:0000256" key="13">
    <source>
        <dbReference type="ARBA" id="ARBA00022989"/>
    </source>
</evidence>
<evidence type="ECO:0000256" key="11">
    <source>
        <dbReference type="ARBA" id="ARBA00022692"/>
    </source>
</evidence>
<dbReference type="PANTHER" id="PTHR46382">
    <property type="entry name" value="PHOSPHATIDATE CYTIDYLYLTRANSFERASE"/>
    <property type="match status" value="1"/>
</dbReference>
<keyword evidence="10 18" id="KW-0808">Transferase</keyword>
<evidence type="ECO:0000256" key="3">
    <source>
        <dbReference type="ARBA" id="ARBA00005119"/>
    </source>
</evidence>
<evidence type="ECO:0000256" key="1">
    <source>
        <dbReference type="ARBA" id="ARBA00001698"/>
    </source>
</evidence>
<keyword evidence="14" id="KW-0443">Lipid metabolism</keyword>
<evidence type="ECO:0000313" key="21">
    <source>
        <dbReference type="Proteomes" id="UP000320516"/>
    </source>
</evidence>
<proteinExistence type="inferred from homology"/>
<keyword evidence="12 18" id="KW-0548">Nucleotidyltransferase</keyword>
<name>A0A560K8Z1_9PROT</name>
<comment type="pathway">
    <text evidence="4">Lipid metabolism.</text>
</comment>
<dbReference type="Pfam" id="PF01148">
    <property type="entry name" value="CTP_transf_1"/>
    <property type="match status" value="1"/>
</dbReference>
<feature type="transmembrane region" description="Helical" evidence="19">
    <location>
        <begin position="166"/>
        <end position="185"/>
    </location>
</feature>
<dbReference type="PROSITE" id="PS01315">
    <property type="entry name" value="CDS"/>
    <property type="match status" value="1"/>
</dbReference>
<evidence type="ECO:0000256" key="12">
    <source>
        <dbReference type="ARBA" id="ARBA00022695"/>
    </source>
</evidence>